<accession>A0AAD9LBQ2</accession>
<dbReference type="PANTHER" id="PTHR42648:SF28">
    <property type="entry name" value="TRANSPOSON-ENCODED PROTEIN WITH RIBONUCLEASE H-LIKE AND RETROVIRUS ZINC FINGER-LIKE DOMAINS"/>
    <property type="match status" value="1"/>
</dbReference>
<dbReference type="InterPro" id="IPR039537">
    <property type="entry name" value="Retrotran_Ty1/copia-like"/>
</dbReference>
<dbReference type="GO" id="GO:0006508">
    <property type="term" value="P:proteolysis"/>
    <property type="evidence" value="ECO:0007669"/>
    <property type="project" value="UniProtKB-KW"/>
</dbReference>
<dbReference type="GO" id="GO:0003676">
    <property type="term" value="F:nucleic acid binding"/>
    <property type="evidence" value="ECO:0007669"/>
    <property type="project" value="InterPro"/>
</dbReference>
<dbReference type="Proteomes" id="UP001259832">
    <property type="component" value="Unassembled WGS sequence"/>
</dbReference>
<dbReference type="AlphaFoldDB" id="A0AAD9LBQ2"/>
<feature type="region of interest" description="Disordered" evidence="3">
    <location>
        <begin position="1088"/>
        <end position="1110"/>
    </location>
</feature>
<feature type="compositionally biased region" description="Gly residues" evidence="3">
    <location>
        <begin position="349"/>
        <end position="363"/>
    </location>
</feature>
<dbReference type="InterPro" id="IPR054722">
    <property type="entry name" value="PolX-like_BBD"/>
</dbReference>
<feature type="region of interest" description="Disordered" evidence="3">
    <location>
        <begin position="341"/>
        <end position="427"/>
    </location>
</feature>
<dbReference type="Pfam" id="PF25597">
    <property type="entry name" value="SH3_retrovirus"/>
    <property type="match status" value="1"/>
</dbReference>
<sequence length="1200" mass="133259">MSSREDVFALKYLLSRLLVKKQKVQGQLYTIPFVQTILRDCRARATGNLGYLSKESRNQLNKLGLGGRIPRPGPVNVRPGHGETKQIKLSAVGLNKHSEAETTIVTACEARTSPLKELCIYKGFEPKRTLLHSERSKMADAMKFTADGVPKNWNGKDWQAYKFAMQMVFREMDLSDVVEGTITRSMLSNADAEAKFDKNQTKIMRLIGMSVPSEILHQIRDRTTGTEMWGALCDLFENKINKTVKAHTIRRLRDELWTMKFTSGGNMNLHMSKMFNIRTELQTLQYTVDDIDMVEMLLESLPNQVEFESLKSSIRYSADTSLFTPTKVRELIHAAAARQNEFRNKGGGHRGGNQKNGGNGGGVSENKSKTGSNQEEKSSDPKKKKQKRCWNCGSTEHLKSDCPDKAEKSSGADANVTTEQKRKPRGNVTLRQAINEPNHSDIESWVPVGEHEDAGVMMRELDQMILDAGIEVDIREPGHQDLIEEVALQDAARDDVIDNTSGWWFFDTAANAHVTGNLSDFVEFTEDTSQSQSVHGVASALVSRIAGVGTVALSTDVNGELVEVRLNDVVYVPGAEFGLFSPGLAAEQGFAFDFDRNTLSFRVLQEGRTVIVASQYEATWGFFAAHATTEGLERSLAGTFGNATRVDGVASLEIWHERLGHTCPQYLKIMTDKGLVRGMVLTHRQLGNCDACHVGKQKKTPNRKKLDRKTNSPNQVVYADLLIPGQGNGTRFEAVLVLMDGFSRFVTIHLLKSKDSSVVNKHIMEYVVWAERQAKRGEASVRQVVYEVKEVLTDKGGEFCNEAMEKWYASRGIEHSLVGMMKAMMYQSGLPRSFWPEALINAVYIKNRVYNKGTGGIPFEMMFGVKPDIHHIRKFGSLAYVHVPVSPGHRKHQDNAKLGYVLGYAEDVIGCKVFFPDEHTAKFVPDLRVAEDVMYRDRYEVTSEDADLESLHFKTTSDISAERGNSSSSGVYSQSITWSGKETEIYQHKPPVAMSEVNETMDMHNVDLEDGEGCATDQDADDQNCHSGFVPVDHEEVIEQTDCREDTEDATRVFRGETIAQIDGVTVAIDDGTTKCCDAVTTQKAESSAGTILRRSSSASEASDGNESVAGVCGSTVEEQNFDENDHEDDDAVTVASTFADSDGTTMNDLQSVPESIDASMLLPQKLTGKRTHRDETGSEEDRIERGADKQEPKCNFAYS</sequence>
<keyword evidence="2" id="KW-0479">Metal-binding</keyword>
<comment type="caution">
    <text evidence="6">The sequence shown here is derived from an EMBL/GenBank/DDBJ whole genome shotgun (WGS) entry which is preliminary data.</text>
</comment>
<dbReference type="Pfam" id="PF22936">
    <property type="entry name" value="Pol_BBD"/>
    <property type="match status" value="1"/>
</dbReference>
<feature type="compositionally biased region" description="Basic and acidic residues" evidence="3">
    <location>
        <begin position="1173"/>
        <end position="1193"/>
    </location>
</feature>
<dbReference type="PROSITE" id="PS50158">
    <property type="entry name" value="ZF_CCHC"/>
    <property type="match status" value="1"/>
</dbReference>
<feature type="domain" description="CCHC-type" evidence="4">
    <location>
        <begin position="388"/>
        <end position="404"/>
    </location>
</feature>
<dbReference type="InterPro" id="IPR036397">
    <property type="entry name" value="RNaseH_sf"/>
</dbReference>
<dbReference type="Pfam" id="PF00098">
    <property type="entry name" value="zf-CCHC"/>
    <property type="match status" value="1"/>
</dbReference>
<evidence type="ECO:0000259" key="4">
    <source>
        <dbReference type="PROSITE" id="PS50158"/>
    </source>
</evidence>
<keyword evidence="2" id="KW-0863">Zinc-finger</keyword>
<evidence type="ECO:0000313" key="6">
    <source>
        <dbReference type="EMBL" id="KAK1929782.1"/>
    </source>
</evidence>
<feature type="domain" description="Integrase catalytic" evidence="5">
    <location>
        <begin position="709"/>
        <end position="817"/>
    </location>
</feature>
<dbReference type="Pfam" id="PF14223">
    <property type="entry name" value="Retrotran_gag_2"/>
    <property type="match status" value="1"/>
</dbReference>
<gene>
    <name evidence="6" type="ORF">P3T76_014817</name>
</gene>
<keyword evidence="2" id="KW-0862">Zinc</keyword>
<feature type="compositionally biased region" description="Polar residues" evidence="3">
    <location>
        <begin position="1138"/>
        <end position="1154"/>
    </location>
</feature>
<feature type="compositionally biased region" description="Polar residues" evidence="3">
    <location>
        <begin position="1088"/>
        <end position="1106"/>
    </location>
</feature>
<evidence type="ECO:0000259" key="5">
    <source>
        <dbReference type="PROSITE" id="PS50994"/>
    </source>
</evidence>
<dbReference type="InterPro" id="IPR012337">
    <property type="entry name" value="RNaseH-like_sf"/>
</dbReference>
<proteinExistence type="predicted"/>
<feature type="compositionally biased region" description="Basic and acidic residues" evidence="3">
    <location>
        <begin position="396"/>
        <end position="410"/>
    </location>
</feature>
<dbReference type="SUPFAM" id="SSF57756">
    <property type="entry name" value="Retrovirus zinc finger-like domains"/>
    <property type="match status" value="1"/>
</dbReference>
<dbReference type="SMART" id="SM00343">
    <property type="entry name" value="ZnF_C2HC"/>
    <property type="match status" value="1"/>
</dbReference>
<dbReference type="InterPro" id="IPR036875">
    <property type="entry name" value="Znf_CCHC_sf"/>
</dbReference>
<dbReference type="SUPFAM" id="SSF53098">
    <property type="entry name" value="Ribonuclease H-like"/>
    <property type="match status" value="1"/>
</dbReference>
<keyword evidence="1" id="KW-0378">Hydrolase</keyword>
<dbReference type="InterPro" id="IPR001878">
    <property type="entry name" value="Znf_CCHC"/>
</dbReference>
<dbReference type="GO" id="GO:0015074">
    <property type="term" value="P:DNA integration"/>
    <property type="evidence" value="ECO:0007669"/>
    <property type="project" value="InterPro"/>
</dbReference>
<dbReference type="InterPro" id="IPR025724">
    <property type="entry name" value="GAG-pre-integrase_dom"/>
</dbReference>
<keyword evidence="1" id="KW-0645">Protease</keyword>
<dbReference type="GO" id="GO:0008233">
    <property type="term" value="F:peptidase activity"/>
    <property type="evidence" value="ECO:0007669"/>
    <property type="project" value="UniProtKB-KW"/>
</dbReference>
<evidence type="ECO:0000256" key="2">
    <source>
        <dbReference type="PROSITE-ProRule" id="PRU00047"/>
    </source>
</evidence>
<evidence type="ECO:0000256" key="3">
    <source>
        <dbReference type="SAM" id="MobiDB-lite"/>
    </source>
</evidence>
<dbReference type="EMBL" id="JASMQC010000045">
    <property type="protein sequence ID" value="KAK1929782.1"/>
    <property type="molecule type" value="Genomic_DNA"/>
</dbReference>
<dbReference type="Gene3D" id="3.30.420.10">
    <property type="entry name" value="Ribonuclease H-like superfamily/Ribonuclease H"/>
    <property type="match status" value="1"/>
</dbReference>
<dbReference type="InterPro" id="IPR057670">
    <property type="entry name" value="SH3_retrovirus"/>
</dbReference>
<dbReference type="Pfam" id="PF00665">
    <property type="entry name" value="rve"/>
    <property type="match status" value="1"/>
</dbReference>
<dbReference type="PANTHER" id="PTHR42648">
    <property type="entry name" value="TRANSPOSASE, PUTATIVE-RELATED"/>
    <property type="match status" value="1"/>
</dbReference>
<evidence type="ECO:0000256" key="1">
    <source>
        <dbReference type="ARBA" id="ARBA00022670"/>
    </source>
</evidence>
<organism evidence="6 7">
    <name type="scientific">Phytophthora citrophthora</name>
    <dbReference type="NCBI Taxonomy" id="4793"/>
    <lineage>
        <taxon>Eukaryota</taxon>
        <taxon>Sar</taxon>
        <taxon>Stramenopiles</taxon>
        <taxon>Oomycota</taxon>
        <taxon>Peronosporomycetes</taxon>
        <taxon>Peronosporales</taxon>
        <taxon>Peronosporaceae</taxon>
        <taxon>Phytophthora</taxon>
    </lineage>
</organism>
<dbReference type="PROSITE" id="PS50994">
    <property type="entry name" value="INTEGRASE"/>
    <property type="match status" value="1"/>
</dbReference>
<evidence type="ECO:0000313" key="7">
    <source>
        <dbReference type="Proteomes" id="UP001259832"/>
    </source>
</evidence>
<dbReference type="GO" id="GO:0008270">
    <property type="term" value="F:zinc ion binding"/>
    <property type="evidence" value="ECO:0007669"/>
    <property type="project" value="UniProtKB-KW"/>
</dbReference>
<name>A0AAD9LBQ2_9STRA</name>
<dbReference type="InterPro" id="IPR001584">
    <property type="entry name" value="Integrase_cat-core"/>
</dbReference>
<keyword evidence="7" id="KW-1185">Reference proteome</keyword>
<dbReference type="Gene3D" id="4.10.60.10">
    <property type="entry name" value="Zinc finger, CCHC-type"/>
    <property type="match status" value="1"/>
</dbReference>
<feature type="region of interest" description="Disordered" evidence="3">
    <location>
        <begin position="1138"/>
        <end position="1200"/>
    </location>
</feature>
<dbReference type="Pfam" id="PF13976">
    <property type="entry name" value="gag_pre-integrs"/>
    <property type="match status" value="1"/>
</dbReference>
<protein>
    <submittedName>
        <fullName evidence="6">Retrovirus-related Pol polyprotein from transposon TNT 1-94</fullName>
    </submittedName>
</protein>
<reference evidence="6" key="1">
    <citation type="submission" date="2023-08" db="EMBL/GenBank/DDBJ databases">
        <title>Reference Genome Resource for the Citrus Pathogen Phytophthora citrophthora.</title>
        <authorList>
            <person name="Moller H."/>
            <person name="Coetzee B."/>
            <person name="Rose L.J."/>
            <person name="Van Niekerk J.M."/>
        </authorList>
    </citation>
    <scope>NUCLEOTIDE SEQUENCE</scope>
    <source>
        <strain evidence="6">STE-U-9442</strain>
    </source>
</reference>